<dbReference type="AlphaFoldDB" id="A0A6J7QZN6"/>
<accession>A0A6J7QZN6</accession>
<dbReference type="PANTHER" id="PTHR43245">
    <property type="entry name" value="BIFUNCTIONAL POLYMYXIN RESISTANCE PROTEIN ARNA"/>
    <property type="match status" value="1"/>
</dbReference>
<dbReference type="EMBL" id="CAEZZH010000009">
    <property type="protein sequence ID" value="CAB4757380.1"/>
    <property type="molecule type" value="Genomic_DNA"/>
</dbReference>
<sequence length="271" mass="31335">MTILFTGHKGFLGRELIPELKLSEEIITYQGDLTDWHSLKNFIQENRIEKIIHAAFRGGRRNKIDTLETLTNNVKSTVNLLRLEIPLVLFCSGAIYNRNESIDEAREEYSLASYPSDFYGQSKFLNNYLAQGQENSVSLRYFNAFGKSEGVDRFITFNLIQYIQRKPMIIFKDFQMDYFYVQDTVPVLKSWINGANLPKEMNLVYQEKLFLSEICAFMNTLSDHEVPIHFQEEAQGINYTGNGKILETLQLPQLGLKTGIFEMYEFLKSGA</sequence>
<dbReference type="InterPro" id="IPR036291">
    <property type="entry name" value="NAD(P)-bd_dom_sf"/>
</dbReference>
<dbReference type="InterPro" id="IPR050177">
    <property type="entry name" value="Lipid_A_modif_metabolic_enz"/>
</dbReference>
<evidence type="ECO:0000313" key="2">
    <source>
        <dbReference type="EMBL" id="CAB4757380.1"/>
    </source>
</evidence>
<dbReference type="Pfam" id="PF01370">
    <property type="entry name" value="Epimerase"/>
    <property type="match status" value="1"/>
</dbReference>
<evidence type="ECO:0000313" key="4">
    <source>
        <dbReference type="EMBL" id="CAB5021273.1"/>
    </source>
</evidence>
<dbReference type="Gene3D" id="3.40.50.720">
    <property type="entry name" value="NAD(P)-binding Rossmann-like Domain"/>
    <property type="match status" value="1"/>
</dbReference>
<dbReference type="EMBL" id="CAFBPO010000008">
    <property type="protein sequence ID" value="CAB5021273.1"/>
    <property type="molecule type" value="Genomic_DNA"/>
</dbReference>
<dbReference type="PANTHER" id="PTHR43245:SF13">
    <property type="entry name" value="UDP-D-APIOSE_UDP-D-XYLOSE SYNTHASE 2"/>
    <property type="match status" value="1"/>
</dbReference>
<reference evidence="4" key="1">
    <citation type="submission" date="2020-05" db="EMBL/GenBank/DDBJ databases">
        <authorList>
            <person name="Chiriac C."/>
            <person name="Salcher M."/>
            <person name="Ghai R."/>
            <person name="Kavagutti S V."/>
        </authorList>
    </citation>
    <scope>NUCLEOTIDE SEQUENCE</scope>
</reference>
<evidence type="ECO:0000313" key="5">
    <source>
        <dbReference type="EMBL" id="CAB5073446.1"/>
    </source>
</evidence>
<dbReference type="SUPFAM" id="SSF51735">
    <property type="entry name" value="NAD(P)-binding Rossmann-fold domains"/>
    <property type="match status" value="1"/>
</dbReference>
<feature type="domain" description="NAD-dependent epimerase/dehydratase" evidence="1">
    <location>
        <begin position="3"/>
        <end position="186"/>
    </location>
</feature>
<protein>
    <submittedName>
        <fullName evidence="4">Unannotated protein</fullName>
    </submittedName>
</protein>
<dbReference type="EMBL" id="CAFBQY010000008">
    <property type="protein sequence ID" value="CAB5073446.1"/>
    <property type="molecule type" value="Genomic_DNA"/>
</dbReference>
<proteinExistence type="predicted"/>
<evidence type="ECO:0000313" key="3">
    <source>
        <dbReference type="EMBL" id="CAB4988986.1"/>
    </source>
</evidence>
<dbReference type="InterPro" id="IPR001509">
    <property type="entry name" value="Epimerase_deHydtase"/>
</dbReference>
<dbReference type="EMBL" id="CAFBOO010000008">
    <property type="protein sequence ID" value="CAB4988986.1"/>
    <property type="molecule type" value="Genomic_DNA"/>
</dbReference>
<organism evidence="4">
    <name type="scientific">freshwater metagenome</name>
    <dbReference type="NCBI Taxonomy" id="449393"/>
    <lineage>
        <taxon>unclassified sequences</taxon>
        <taxon>metagenomes</taxon>
        <taxon>ecological metagenomes</taxon>
    </lineage>
</organism>
<gene>
    <name evidence="2" type="ORF">UFOPK2850_00867</name>
    <name evidence="3" type="ORF">UFOPK3982_01020</name>
    <name evidence="4" type="ORF">UFOPK4120_00867</name>
    <name evidence="5" type="ORF">UFOPK4404_00868</name>
</gene>
<evidence type="ECO:0000259" key="1">
    <source>
        <dbReference type="Pfam" id="PF01370"/>
    </source>
</evidence>
<name>A0A6J7QZN6_9ZZZZ</name>